<evidence type="ECO:0000256" key="8">
    <source>
        <dbReference type="ARBA" id="ARBA00049598"/>
    </source>
</evidence>
<keyword evidence="3" id="KW-0597">Phosphoprotein</keyword>
<evidence type="ECO:0000256" key="2">
    <source>
        <dbReference type="ARBA" id="ARBA00022517"/>
    </source>
</evidence>
<keyword evidence="4" id="KW-0479">Metal-binding</keyword>
<name>A0A9D5HEE6_9LILI</name>
<evidence type="ECO:0000256" key="9">
    <source>
        <dbReference type="ARBA" id="ARBA00049654"/>
    </source>
</evidence>
<dbReference type="CDD" id="cd23023">
    <property type="entry name" value="zf-HIT_BCD1"/>
    <property type="match status" value="1"/>
</dbReference>
<dbReference type="PANTHER" id="PTHR13483">
    <property type="entry name" value="BOX C_D SNORNA PROTEIN 1-RELATED"/>
    <property type="match status" value="1"/>
</dbReference>
<dbReference type="SUPFAM" id="SSF144232">
    <property type="entry name" value="HIT/MYND zinc finger-like"/>
    <property type="match status" value="1"/>
</dbReference>
<keyword evidence="1" id="KW-1017">Isopeptide bond</keyword>
<dbReference type="OrthoDB" id="272357at2759"/>
<dbReference type="InterPro" id="IPR057721">
    <property type="entry name" value="BCD1_alpha/beta"/>
</dbReference>
<evidence type="ECO:0000313" key="16">
    <source>
        <dbReference type="Proteomes" id="UP001085076"/>
    </source>
</evidence>
<sequence>MAELETSPNPNPSVPSLCEECGVNPWKYRCPGCSIRTCALPCVKAHKQRTSCTGKRSRIEPIPLSQFDDALLLSDYNFLEEGKRVADSARRTISGFRGCMGFQLPPRLKILRNAARRRRTQVLFLSQGMSKRERNQSRYDIRKNTIFWTIEWRFNGTNVRFIDNGVDEYTNLTSVLEKHLEPSPWNHQLKPYCNIQLEDLMIFIQKTPKGSKSPFRKLSVKAPLGQQMANIVLIEHPVIYVYLPSDNYDFDIDKDAELLSISKTDDPQGSSNDIPDPKGLFFKEEQIEECELSSHTKITDLMDPARSTPSGKFHHKNNAMITERTSCALMSRPDAIDLKSVSSVGHQPSVIKDRTMDSNSGAVKFDFEQELNDAYSDLVGEINPDDFLCLDGVYSDDCELEDEKGNLLILDGMSFLEGDELEEGEIPNC</sequence>
<dbReference type="GO" id="GO:0000492">
    <property type="term" value="P:box C/D snoRNP assembly"/>
    <property type="evidence" value="ECO:0007669"/>
    <property type="project" value="TreeGrafter"/>
</dbReference>
<evidence type="ECO:0000256" key="11">
    <source>
        <dbReference type="ARBA" id="ARBA00068630"/>
    </source>
</evidence>
<dbReference type="EMBL" id="JAGGNH010000005">
    <property type="protein sequence ID" value="KAJ0973275.1"/>
    <property type="molecule type" value="Genomic_DNA"/>
</dbReference>
<comment type="similarity">
    <text evidence="9">Belongs to the BCD1 family.</text>
</comment>
<proteinExistence type="inferred from homology"/>
<dbReference type="GO" id="GO:0008270">
    <property type="term" value="F:zinc ion binding"/>
    <property type="evidence" value="ECO:0007669"/>
    <property type="project" value="UniProtKB-UniRule"/>
</dbReference>
<evidence type="ECO:0000313" key="15">
    <source>
        <dbReference type="EMBL" id="KAJ0973275.1"/>
    </source>
</evidence>
<dbReference type="GO" id="GO:0000463">
    <property type="term" value="P:maturation of LSU-rRNA from tricistronic rRNA transcript (SSU-rRNA, 5.8S rRNA, LSU-rRNA)"/>
    <property type="evidence" value="ECO:0007669"/>
    <property type="project" value="TreeGrafter"/>
</dbReference>
<reference evidence="15" key="1">
    <citation type="submission" date="2021-03" db="EMBL/GenBank/DDBJ databases">
        <authorList>
            <person name="Li Z."/>
            <person name="Yang C."/>
        </authorList>
    </citation>
    <scope>NUCLEOTIDE SEQUENCE</scope>
    <source>
        <strain evidence="15">Dzin_1.0</strain>
        <tissue evidence="15">Leaf</tissue>
    </source>
</reference>
<evidence type="ECO:0000256" key="5">
    <source>
        <dbReference type="ARBA" id="ARBA00022771"/>
    </source>
</evidence>
<dbReference type="Gene3D" id="3.30.60.190">
    <property type="match status" value="1"/>
</dbReference>
<dbReference type="InterPro" id="IPR007529">
    <property type="entry name" value="Znf_HIT"/>
</dbReference>
<dbReference type="Proteomes" id="UP001085076">
    <property type="component" value="Miscellaneous, Linkage group lg05"/>
</dbReference>
<comment type="caution">
    <text evidence="15">The sequence shown here is derived from an EMBL/GenBank/DDBJ whole genome shotgun (WGS) entry which is preliminary data.</text>
</comment>
<accession>A0A9D5HEE6</accession>
<keyword evidence="6" id="KW-0862">Zinc</keyword>
<dbReference type="InterPro" id="IPR051639">
    <property type="entry name" value="BCD1"/>
</dbReference>
<dbReference type="GO" id="GO:0048254">
    <property type="term" value="P:snoRNA localization"/>
    <property type="evidence" value="ECO:0007669"/>
    <property type="project" value="TreeGrafter"/>
</dbReference>
<protein>
    <recommendedName>
        <fullName evidence="11">Box C/D snoRNA protein 1</fullName>
    </recommendedName>
    <alternativeName>
        <fullName evidence="12">Zinc finger HIT domain-containing protein 6</fullName>
    </alternativeName>
</protein>
<reference evidence="15" key="2">
    <citation type="journal article" date="2022" name="Hortic Res">
        <title>The genome of Dioscorea zingiberensis sheds light on the biosynthesis, origin and evolution of the medicinally important diosgenin saponins.</title>
        <authorList>
            <person name="Li Y."/>
            <person name="Tan C."/>
            <person name="Li Z."/>
            <person name="Guo J."/>
            <person name="Li S."/>
            <person name="Chen X."/>
            <person name="Wang C."/>
            <person name="Dai X."/>
            <person name="Yang H."/>
            <person name="Song W."/>
            <person name="Hou L."/>
            <person name="Xu J."/>
            <person name="Tong Z."/>
            <person name="Xu A."/>
            <person name="Yuan X."/>
            <person name="Wang W."/>
            <person name="Yang Q."/>
            <person name="Chen L."/>
            <person name="Sun Z."/>
            <person name="Wang K."/>
            <person name="Pan B."/>
            <person name="Chen J."/>
            <person name="Bao Y."/>
            <person name="Liu F."/>
            <person name="Qi X."/>
            <person name="Gang D.R."/>
            <person name="Wen J."/>
            <person name="Li J."/>
        </authorList>
    </citation>
    <scope>NUCLEOTIDE SEQUENCE</scope>
    <source>
        <strain evidence="15">Dzin_1.0</strain>
    </source>
</reference>
<evidence type="ECO:0000256" key="4">
    <source>
        <dbReference type="ARBA" id="ARBA00022723"/>
    </source>
</evidence>
<dbReference type="GO" id="GO:0005634">
    <property type="term" value="C:nucleus"/>
    <property type="evidence" value="ECO:0007669"/>
    <property type="project" value="TreeGrafter"/>
</dbReference>
<comment type="subunit">
    <text evidence="10">Interacts with FBL, SNU13, NOP58, NUFIP1, RUVBL1, RUVBL2 and TAF9. Interacts (via HIT-type zinc finger) with the RUVBL1/RUVBL2 complex in the presence of ADP.</text>
</comment>
<evidence type="ECO:0000256" key="7">
    <source>
        <dbReference type="ARBA" id="ARBA00022843"/>
    </source>
</evidence>
<evidence type="ECO:0000259" key="14">
    <source>
        <dbReference type="PROSITE" id="PS51083"/>
    </source>
</evidence>
<evidence type="ECO:0000256" key="3">
    <source>
        <dbReference type="ARBA" id="ARBA00022553"/>
    </source>
</evidence>
<dbReference type="GO" id="GO:0070761">
    <property type="term" value="C:pre-snoRNP complex"/>
    <property type="evidence" value="ECO:0007669"/>
    <property type="project" value="TreeGrafter"/>
</dbReference>
<dbReference type="FunFam" id="3.30.60.190:FF:000001">
    <property type="entry name" value="box C/D snoRNA protein 1"/>
    <property type="match status" value="1"/>
</dbReference>
<keyword evidence="5 13" id="KW-0863">Zinc-finger</keyword>
<dbReference type="PROSITE" id="PS51083">
    <property type="entry name" value="ZF_HIT"/>
    <property type="match status" value="1"/>
</dbReference>
<gene>
    <name evidence="15" type="ORF">J5N97_021234</name>
</gene>
<dbReference type="PANTHER" id="PTHR13483:SF3">
    <property type="entry name" value="BOX C_D SNORNA PROTEIN 1"/>
    <property type="match status" value="1"/>
</dbReference>
<dbReference type="Pfam" id="PF25790">
    <property type="entry name" value="BCD1"/>
    <property type="match status" value="1"/>
</dbReference>
<organism evidence="15 16">
    <name type="scientific">Dioscorea zingiberensis</name>
    <dbReference type="NCBI Taxonomy" id="325984"/>
    <lineage>
        <taxon>Eukaryota</taxon>
        <taxon>Viridiplantae</taxon>
        <taxon>Streptophyta</taxon>
        <taxon>Embryophyta</taxon>
        <taxon>Tracheophyta</taxon>
        <taxon>Spermatophyta</taxon>
        <taxon>Magnoliopsida</taxon>
        <taxon>Liliopsida</taxon>
        <taxon>Dioscoreales</taxon>
        <taxon>Dioscoreaceae</taxon>
        <taxon>Dioscorea</taxon>
    </lineage>
</organism>
<dbReference type="Pfam" id="PF04438">
    <property type="entry name" value="zf-HIT"/>
    <property type="match status" value="1"/>
</dbReference>
<dbReference type="AlphaFoldDB" id="A0A9D5HEE6"/>
<feature type="domain" description="HIT-type" evidence="14">
    <location>
        <begin position="18"/>
        <end position="52"/>
    </location>
</feature>
<keyword evidence="2" id="KW-0690">Ribosome biogenesis</keyword>
<evidence type="ECO:0000256" key="13">
    <source>
        <dbReference type="PROSITE-ProRule" id="PRU00453"/>
    </source>
</evidence>
<evidence type="ECO:0000256" key="12">
    <source>
        <dbReference type="ARBA" id="ARBA00077531"/>
    </source>
</evidence>
<keyword evidence="7" id="KW-0832">Ubl conjugation</keyword>
<evidence type="ECO:0000256" key="1">
    <source>
        <dbReference type="ARBA" id="ARBA00022499"/>
    </source>
</evidence>
<keyword evidence="16" id="KW-1185">Reference proteome</keyword>
<comment type="function">
    <text evidence="8">Required for box C/D snoRNAs accumulation involved in snoRNA processing, snoRNA transport to the nucleolus and ribosome biogenesis.</text>
</comment>
<evidence type="ECO:0000256" key="6">
    <source>
        <dbReference type="ARBA" id="ARBA00022833"/>
    </source>
</evidence>
<evidence type="ECO:0000256" key="10">
    <source>
        <dbReference type="ARBA" id="ARBA00061949"/>
    </source>
</evidence>